<accession>A0A2S3IJK1</accession>
<dbReference type="AlphaFoldDB" id="A0A2S3IJK1"/>
<gene>
    <name evidence="1" type="ORF">PAHAL_9G143500</name>
</gene>
<dbReference type="EMBL" id="CM008054">
    <property type="protein sequence ID" value="PAN45803.1"/>
    <property type="molecule type" value="Genomic_DNA"/>
</dbReference>
<proteinExistence type="predicted"/>
<protein>
    <recommendedName>
        <fullName evidence="2">Bifunctional inhibitor/plant lipid transfer protein/seed storage helical domain-containing protein</fullName>
    </recommendedName>
</protein>
<evidence type="ECO:0008006" key="2">
    <source>
        <dbReference type="Google" id="ProtNLM"/>
    </source>
</evidence>
<dbReference type="Gramene" id="PAN45803">
    <property type="protein sequence ID" value="PAN45803"/>
    <property type="gene ID" value="PAHAL_9G143500"/>
</dbReference>
<sequence length="82" mass="8610">MAVLHYGSLSPVVLGEEPLVGGVPCDPMALAQEISGFCTNDDVPNGHCCMAVVSGIDRGSNPPCFCNVIQQDVMHKSGIYNC</sequence>
<reference evidence="1" key="1">
    <citation type="submission" date="2018-04" db="EMBL/GenBank/DDBJ databases">
        <title>WGS assembly of Panicum hallii.</title>
        <authorList>
            <person name="Lovell J."/>
            <person name="Jenkins J."/>
            <person name="Lowry D."/>
            <person name="Mamidi S."/>
            <person name="Sreedasyam A."/>
            <person name="Weng X."/>
            <person name="Barry K."/>
            <person name="Bonette J."/>
            <person name="Campitelli B."/>
            <person name="Daum C."/>
            <person name="Gordon S."/>
            <person name="Gould B."/>
            <person name="Lipzen A."/>
            <person name="Macqueen A."/>
            <person name="Palacio-Mejia J."/>
            <person name="Plott C."/>
            <person name="Shakirov E."/>
            <person name="Shu S."/>
            <person name="Yoshinaga Y."/>
            <person name="Zane M."/>
            <person name="Rokhsar D."/>
            <person name="Grimwood J."/>
            <person name="Schmutz J."/>
            <person name="Juenger T."/>
        </authorList>
    </citation>
    <scope>NUCLEOTIDE SEQUENCE [LARGE SCALE GENOMIC DNA]</scope>
    <source>
        <strain evidence="1">FIL2</strain>
    </source>
</reference>
<organism evidence="1">
    <name type="scientific">Panicum hallii</name>
    <dbReference type="NCBI Taxonomy" id="206008"/>
    <lineage>
        <taxon>Eukaryota</taxon>
        <taxon>Viridiplantae</taxon>
        <taxon>Streptophyta</taxon>
        <taxon>Embryophyta</taxon>
        <taxon>Tracheophyta</taxon>
        <taxon>Spermatophyta</taxon>
        <taxon>Magnoliopsida</taxon>
        <taxon>Liliopsida</taxon>
        <taxon>Poales</taxon>
        <taxon>Poaceae</taxon>
        <taxon>PACMAD clade</taxon>
        <taxon>Panicoideae</taxon>
        <taxon>Panicodae</taxon>
        <taxon>Paniceae</taxon>
        <taxon>Panicinae</taxon>
        <taxon>Panicum</taxon>
        <taxon>Panicum sect. Panicum</taxon>
    </lineage>
</organism>
<dbReference type="Proteomes" id="UP000243499">
    <property type="component" value="Chromosome 9"/>
</dbReference>
<name>A0A2S3IJK1_9POAL</name>
<evidence type="ECO:0000313" key="1">
    <source>
        <dbReference type="EMBL" id="PAN45803.1"/>
    </source>
</evidence>